<gene>
    <name evidence="1" type="ORF">Pfra01_001935500</name>
</gene>
<dbReference type="OrthoDB" id="134496at2759"/>
<evidence type="ECO:0000313" key="1">
    <source>
        <dbReference type="EMBL" id="GMF49215.1"/>
    </source>
</evidence>
<name>A0A9W7CYP1_9STRA</name>
<dbReference type="AlphaFoldDB" id="A0A9W7CYP1"/>
<sequence length="129" mass="14226">MTGLTGPDAMTPNPLRPDLVVPDLSTMEGLAAARAVLDRVTEVTSNRAGHNVDQSWSKSEVIKAGHQLLLDCPWTSFLSSFGEWVRSTSSECSDPRRSSYLNRVKWPATEFDCSYFGPRVAEQLVPDPD</sequence>
<comment type="caution">
    <text evidence="1">The sequence shown here is derived from an EMBL/GenBank/DDBJ whole genome shotgun (WGS) entry which is preliminary data.</text>
</comment>
<protein>
    <submittedName>
        <fullName evidence="1">Unnamed protein product</fullName>
    </submittedName>
</protein>
<proteinExistence type="predicted"/>
<evidence type="ECO:0000313" key="2">
    <source>
        <dbReference type="Proteomes" id="UP001165121"/>
    </source>
</evidence>
<keyword evidence="2" id="KW-1185">Reference proteome</keyword>
<dbReference type="EMBL" id="BSXT01002502">
    <property type="protein sequence ID" value="GMF49215.1"/>
    <property type="molecule type" value="Genomic_DNA"/>
</dbReference>
<accession>A0A9W7CYP1</accession>
<organism evidence="1 2">
    <name type="scientific">Phytophthora fragariaefolia</name>
    <dbReference type="NCBI Taxonomy" id="1490495"/>
    <lineage>
        <taxon>Eukaryota</taxon>
        <taxon>Sar</taxon>
        <taxon>Stramenopiles</taxon>
        <taxon>Oomycota</taxon>
        <taxon>Peronosporomycetes</taxon>
        <taxon>Peronosporales</taxon>
        <taxon>Peronosporaceae</taxon>
        <taxon>Phytophthora</taxon>
    </lineage>
</organism>
<dbReference type="Proteomes" id="UP001165121">
    <property type="component" value="Unassembled WGS sequence"/>
</dbReference>
<reference evidence="1" key="1">
    <citation type="submission" date="2023-04" db="EMBL/GenBank/DDBJ databases">
        <title>Phytophthora fragariaefolia NBRC 109709.</title>
        <authorList>
            <person name="Ichikawa N."/>
            <person name="Sato H."/>
            <person name="Tonouchi N."/>
        </authorList>
    </citation>
    <scope>NUCLEOTIDE SEQUENCE</scope>
    <source>
        <strain evidence="1">NBRC 109709</strain>
    </source>
</reference>